<gene>
    <name evidence="2" type="ORF">Verru16b_01248</name>
</gene>
<evidence type="ECO:0000259" key="1">
    <source>
        <dbReference type="Pfam" id="PF12680"/>
    </source>
</evidence>
<keyword evidence="3" id="KW-1185">Reference proteome</keyword>
<dbReference type="PATRIC" id="fig|1838286.3.peg.1257"/>
<dbReference type="Proteomes" id="UP000095228">
    <property type="component" value="Chromosome"/>
</dbReference>
<evidence type="ECO:0000313" key="3">
    <source>
        <dbReference type="Proteomes" id="UP000095228"/>
    </source>
</evidence>
<dbReference type="InterPro" id="IPR037401">
    <property type="entry name" value="SnoaL-like"/>
</dbReference>
<dbReference type="AlphaFoldDB" id="A0A1D8ATH3"/>
<dbReference type="Gene3D" id="3.10.450.50">
    <property type="match status" value="1"/>
</dbReference>
<sequence>MKPPLPPLLAAFVAAKNDHDSIAFTACFAADAIVRDEQQTHRGASAIQAWFEEVSRKYRTRMSVTAIEKQGGKTVLTAEVSGDFPGSPFPFQYHLTLKDDKIAALEITSD</sequence>
<accession>A0A1D8ATH3</accession>
<reference evidence="2 3" key="1">
    <citation type="submission" date="2016-06" db="EMBL/GenBank/DDBJ databases">
        <title>Three novel species with peptidoglycan cell walls form the new genus Lacunisphaera gen. nov. in the family Opitutaceae of the verrucomicrobial subdivision 4.</title>
        <authorList>
            <person name="Rast P."/>
            <person name="Gloeckner I."/>
            <person name="Jogler M."/>
            <person name="Boedeker C."/>
            <person name="Jeske O."/>
            <person name="Wiegand S."/>
            <person name="Reinhardt R."/>
            <person name="Schumann P."/>
            <person name="Rohde M."/>
            <person name="Spring S."/>
            <person name="Gloeckner F.O."/>
            <person name="Jogler C."/>
        </authorList>
    </citation>
    <scope>NUCLEOTIDE SEQUENCE [LARGE SCALE GENOMIC DNA]</scope>
    <source>
        <strain evidence="2 3">IG16b</strain>
    </source>
</reference>
<dbReference type="RefSeq" id="WP_069961465.1">
    <property type="nucleotide sequence ID" value="NZ_CP016094.1"/>
</dbReference>
<dbReference type="OrthoDB" id="8684708at2"/>
<organism evidence="2 3">
    <name type="scientific">Lacunisphaera limnophila</name>
    <dbReference type="NCBI Taxonomy" id="1838286"/>
    <lineage>
        <taxon>Bacteria</taxon>
        <taxon>Pseudomonadati</taxon>
        <taxon>Verrucomicrobiota</taxon>
        <taxon>Opitutia</taxon>
        <taxon>Opitutales</taxon>
        <taxon>Opitutaceae</taxon>
        <taxon>Lacunisphaera</taxon>
    </lineage>
</organism>
<feature type="domain" description="SnoaL-like" evidence="1">
    <location>
        <begin position="10"/>
        <end position="104"/>
    </location>
</feature>
<dbReference type="SUPFAM" id="SSF54427">
    <property type="entry name" value="NTF2-like"/>
    <property type="match status" value="1"/>
</dbReference>
<dbReference type="Pfam" id="PF12680">
    <property type="entry name" value="SnoaL_2"/>
    <property type="match status" value="1"/>
</dbReference>
<evidence type="ECO:0000313" key="2">
    <source>
        <dbReference type="EMBL" id="AOS44187.1"/>
    </source>
</evidence>
<dbReference type="InterPro" id="IPR032710">
    <property type="entry name" value="NTF2-like_dom_sf"/>
</dbReference>
<name>A0A1D8ATH3_9BACT</name>
<dbReference type="STRING" id="1838286.Verru16b_01248"/>
<protein>
    <submittedName>
        <fullName evidence="2">SnoaL-like domain protein</fullName>
    </submittedName>
</protein>
<dbReference type="KEGG" id="obg:Verru16b_01248"/>
<proteinExistence type="predicted"/>
<dbReference type="EMBL" id="CP016094">
    <property type="protein sequence ID" value="AOS44187.1"/>
    <property type="molecule type" value="Genomic_DNA"/>
</dbReference>